<keyword evidence="15" id="KW-1185">Reference proteome</keyword>
<evidence type="ECO:0000256" key="12">
    <source>
        <dbReference type="ARBA" id="ARBA00029294"/>
    </source>
</evidence>
<comment type="caution">
    <text evidence="14">The sequence shown here is derived from an EMBL/GenBank/DDBJ whole genome shotgun (WGS) entry which is preliminary data.</text>
</comment>
<proteinExistence type="inferred from homology"/>
<protein>
    <recommendedName>
        <fullName evidence="4">isopentenyl-diphosphate Delta-isomerase</fullName>
        <ecNumber evidence="4">5.3.3.2</ecNumber>
    </recommendedName>
</protein>
<dbReference type="GO" id="GO:0006694">
    <property type="term" value="P:steroid biosynthetic process"/>
    <property type="evidence" value="ECO:0007669"/>
    <property type="project" value="UniProtKB-KW"/>
</dbReference>
<dbReference type="FunFam" id="3.90.79.10:FF:000012">
    <property type="entry name" value="Isopentenyl-diphosphate Delta-isomerase 1"/>
    <property type="match status" value="1"/>
</dbReference>
<sequence>MAMHLEQHRRTDSVNGILHHSSKPHEAFLSTSGAAKQASQAFPLSGYDEAQVRLMEESCIVVDVNDNPLGAASKKDCHLMTNINDGLLHRAFSVFLFDSKNRLLLQQRASEKITFPDMWTNTCCSHPLSVAAEQGDGMTLSSAVQGAKCAAVRKLLQELGIPTSFIELDSIKFLGRIHYKAASDGLWGEHEIDYILFVKADVPIDANSNEVRDWKYVTMSELKSAMNDENARNLFTPWFRLICEDTLFEWWKLLQEDRLDELREPSGIRRLGSRTPWEPTWPRRGTLRRGEDY</sequence>
<evidence type="ECO:0000256" key="6">
    <source>
        <dbReference type="ARBA" id="ARBA00022723"/>
    </source>
</evidence>
<comment type="cofactor">
    <cofactor evidence="1">
        <name>Mg(2+)</name>
        <dbReference type="ChEBI" id="CHEBI:18420"/>
    </cofactor>
</comment>
<dbReference type="CDD" id="cd02885">
    <property type="entry name" value="NUDIX_IPP_Isomerase"/>
    <property type="match status" value="1"/>
</dbReference>
<comment type="catalytic activity">
    <reaction evidence="12">
        <text>isopentenyl diphosphate = dimethylallyl diphosphate</text>
        <dbReference type="Rhea" id="RHEA:23284"/>
        <dbReference type="ChEBI" id="CHEBI:57623"/>
        <dbReference type="ChEBI" id="CHEBI:128769"/>
        <dbReference type="EC" id="5.3.3.2"/>
    </reaction>
    <physiologicalReaction direction="left-to-right" evidence="12">
        <dbReference type="Rhea" id="RHEA:23285"/>
    </physiologicalReaction>
</comment>
<evidence type="ECO:0000313" key="15">
    <source>
        <dbReference type="Proteomes" id="UP000825890"/>
    </source>
</evidence>
<dbReference type="GeneID" id="68295579"/>
<dbReference type="SUPFAM" id="SSF55811">
    <property type="entry name" value="Nudix"/>
    <property type="match status" value="1"/>
</dbReference>
<keyword evidence="11" id="KW-0413">Isomerase</keyword>
<keyword evidence="10" id="KW-0414">Isoprene biosynthesis</keyword>
<evidence type="ECO:0000256" key="10">
    <source>
        <dbReference type="ARBA" id="ARBA00023229"/>
    </source>
</evidence>
<evidence type="ECO:0000256" key="8">
    <source>
        <dbReference type="ARBA" id="ARBA00022955"/>
    </source>
</evidence>
<dbReference type="Proteomes" id="UP000825890">
    <property type="component" value="Unassembled WGS sequence"/>
</dbReference>
<evidence type="ECO:0000256" key="4">
    <source>
        <dbReference type="ARBA" id="ARBA00012057"/>
    </source>
</evidence>
<evidence type="ECO:0000256" key="11">
    <source>
        <dbReference type="ARBA" id="ARBA00023235"/>
    </source>
</evidence>
<dbReference type="NCBIfam" id="TIGR02150">
    <property type="entry name" value="IPP_isom_1"/>
    <property type="match status" value="1"/>
</dbReference>
<keyword evidence="6" id="KW-0479">Metal-binding</keyword>
<evidence type="ECO:0000256" key="5">
    <source>
        <dbReference type="ARBA" id="ARBA00022516"/>
    </source>
</evidence>
<dbReference type="InterPro" id="IPR011876">
    <property type="entry name" value="IsopentenylPP_isomerase_typ1"/>
</dbReference>
<evidence type="ECO:0000259" key="13">
    <source>
        <dbReference type="PROSITE" id="PS51462"/>
    </source>
</evidence>
<name>A0A9P3CQ74_9PEZI</name>
<dbReference type="InterPro" id="IPR000086">
    <property type="entry name" value="NUDIX_hydrolase_dom"/>
</dbReference>
<evidence type="ECO:0000256" key="1">
    <source>
        <dbReference type="ARBA" id="ARBA00001946"/>
    </source>
</evidence>
<dbReference type="Pfam" id="PF00293">
    <property type="entry name" value="NUDIX"/>
    <property type="match status" value="1"/>
</dbReference>
<dbReference type="Gene3D" id="3.90.79.10">
    <property type="entry name" value="Nucleoside Triphosphate Pyrophosphohydrolase"/>
    <property type="match status" value="1"/>
</dbReference>
<reference evidence="14 15" key="1">
    <citation type="submission" date="2021-01" db="EMBL/GenBank/DDBJ databases">
        <title>Cercospora kikuchii MAFF 305040 whole genome shotgun sequence.</title>
        <authorList>
            <person name="Kashiwa T."/>
            <person name="Suzuki T."/>
        </authorList>
    </citation>
    <scope>NUCLEOTIDE SEQUENCE [LARGE SCALE GENOMIC DNA]</scope>
    <source>
        <strain evidence="14 15">MAFF 305040</strain>
    </source>
</reference>
<dbReference type="GO" id="GO:0046872">
    <property type="term" value="F:metal ion binding"/>
    <property type="evidence" value="ECO:0007669"/>
    <property type="project" value="UniProtKB-KW"/>
</dbReference>
<dbReference type="OrthoDB" id="510307at2759"/>
<organism evidence="14 15">
    <name type="scientific">Cercospora kikuchii</name>
    <dbReference type="NCBI Taxonomy" id="84275"/>
    <lineage>
        <taxon>Eukaryota</taxon>
        <taxon>Fungi</taxon>
        <taxon>Dikarya</taxon>
        <taxon>Ascomycota</taxon>
        <taxon>Pezizomycotina</taxon>
        <taxon>Dothideomycetes</taxon>
        <taxon>Dothideomycetidae</taxon>
        <taxon>Mycosphaerellales</taxon>
        <taxon>Mycosphaerellaceae</taxon>
        <taxon>Cercospora</taxon>
    </lineage>
</organism>
<evidence type="ECO:0000256" key="7">
    <source>
        <dbReference type="ARBA" id="ARBA00022842"/>
    </source>
</evidence>
<dbReference type="GO" id="GO:0009240">
    <property type="term" value="P:isopentenyl diphosphate biosynthetic process"/>
    <property type="evidence" value="ECO:0007669"/>
    <property type="project" value="TreeGrafter"/>
</dbReference>
<dbReference type="PANTHER" id="PTHR10885:SF0">
    <property type="entry name" value="ISOPENTENYL-DIPHOSPHATE DELTA-ISOMERASE"/>
    <property type="match status" value="1"/>
</dbReference>
<dbReference type="AlphaFoldDB" id="A0A9P3CQ74"/>
<accession>A0A9P3CQ74</accession>
<evidence type="ECO:0000256" key="2">
    <source>
        <dbReference type="ARBA" id="ARBA00004826"/>
    </source>
</evidence>
<feature type="domain" description="Nudix hydrolase" evidence="13">
    <location>
        <begin position="87"/>
        <end position="241"/>
    </location>
</feature>
<dbReference type="EMBL" id="BOLY01000006">
    <property type="protein sequence ID" value="GIZ46898.1"/>
    <property type="molecule type" value="Genomic_DNA"/>
</dbReference>
<comment type="pathway">
    <text evidence="2">Isoprenoid biosynthesis; dimethylallyl diphosphate biosynthesis; dimethylallyl diphosphate from isopentenyl diphosphate: step 1/1.</text>
</comment>
<keyword evidence="8" id="KW-0752">Steroid biosynthesis</keyword>
<evidence type="ECO:0000256" key="9">
    <source>
        <dbReference type="ARBA" id="ARBA00023098"/>
    </source>
</evidence>
<dbReference type="GO" id="GO:0005737">
    <property type="term" value="C:cytoplasm"/>
    <property type="evidence" value="ECO:0007669"/>
    <property type="project" value="TreeGrafter"/>
</dbReference>
<evidence type="ECO:0000313" key="14">
    <source>
        <dbReference type="EMBL" id="GIZ46898.1"/>
    </source>
</evidence>
<dbReference type="GO" id="GO:0004452">
    <property type="term" value="F:isopentenyl-diphosphate delta-isomerase activity"/>
    <property type="evidence" value="ECO:0007669"/>
    <property type="project" value="UniProtKB-EC"/>
</dbReference>
<dbReference type="EC" id="5.3.3.2" evidence="4"/>
<dbReference type="RefSeq" id="XP_044661385.1">
    <property type="nucleotide sequence ID" value="XM_044805450.1"/>
</dbReference>
<dbReference type="PROSITE" id="PS51462">
    <property type="entry name" value="NUDIX"/>
    <property type="match status" value="1"/>
</dbReference>
<dbReference type="InterPro" id="IPR015797">
    <property type="entry name" value="NUDIX_hydrolase-like_dom_sf"/>
</dbReference>
<gene>
    <name evidence="14" type="ORF">CKM354_001000400</name>
</gene>
<keyword evidence="9" id="KW-0443">Lipid metabolism</keyword>
<keyword evidence="5" id="KW-0444">Lipid biosynthesis</keyword>
<dbReference type="PANTHER" id="PTHR10885">
    <property type="entry name" value="ISOPENTENYL-DIPHOSPHATE DELTA-ISOMERASE"/>
    <property type="match status" value="1"/>
</dbReference>
<comment type="similarity">
    <text evidence="3">Belongs to the IPP isomerase type 1 family.</text>
</comment>
<evidence type="ECO:0000256" key="3">
    <source>
        <dbReference type="ARBA" id="ARBA00007579"/>
    </source>
</evidence>
<keyword evidence="7" id="KW-0460">Magnesium</keyword>